<dbReference type="AlphaFoldDB" id="X1BWK7"/>
<dbReference type="EMBL" id="BART01011741">
    <property type="protein sequence ID" value="GAG88558.1"/>
    <property type="molecule type" value="Genomic_DNA"/>
</dbReference>
<organism evidence="1">
    <name type="scientific">marine sediment metagenome</name>
    <dbReference type="NCBI Taxonomy" id="412755"/>
    <lineage>
        <taxon>unclassified sequences</taxon>
        <taxon>metagenomes</taxon>
        <taxon>ecological metagenomes</taxon>
    </lineage>
</organism>
<reference evidence="1" key="1">
    <citation type="journal article" date="2014" name="Front. Microbiol.">
        <title>High frequency of phylogenetically diverse reductive dehalogenase-homologous genes in deep subseafloor sedimentary metagenomes.</title>
        <authorList>
            <person name="Kawai M."/>
            <person name="Futagami T."/>
            <person name="Toyoda A."/>
            <person name="Takaki Y."/>
            <person name="Nishi S."/>
            <person name="Hori S."/>
            <person name="Arai W."/>
            <person name="Tsubouchi T."/>
            <person name="Morono Y."/>
            <person name="Uchiyama I."/>
            <person name="Ito T."/>
            <person name="Fujiyama A."/>
            <person name="Inagaki F."/>
            <person name="Takami H."/>
        </authorList>
    </citation>
    <scope>NUCLEOTIDE SEQUENCE</scope>
    <source>
        <strain evidence="1">Expedition CK06-06</strain>
    </source>
</reference>
<name>X1BWK7_9ZZZZ</name>
<comment type="caution">
    <text evidence="1">The sequence shown here is derived from an EMBL/GenBank/DDBJ whole genome shotgun (WGS) entry which is preliminary data.</text>
</comment>
<accession>X1BWK7</accession>
<proteinExistence type="predicted"/>
<protein>
    <submittedName>
        <fullName evidence="1">Uncharacterized protein</fullName>
    </submittedName>
</protein>
<evidence type="ECO:0000313" key="1">
    <source>
        <dbReference type="EMBL" id="GAG88558.1"/>
    </source>
</evidence>
<gene>
    <name evidence="1" type="ORF">S01H4_24845</name>
</gene>
<sequence length="103" mass="11838">MGQAAGQKAGNEYHKGLMWHFSDCNNTVQIRQSRAEETEADYFRAHCKTNNVSSETYYKRGYDCVGEITVNSKKYQENQQQIRLDIQTRNGNYVDQAGLQHGN</sequence>